<evidence type="ECO:0000313" key="3">
    <source>
        <dbReference type="Proteomes" id="UP000801492"/>
    </source>
</evidence>
<reference evidence="2" key="1">
    <citation type="submission" date="2019-08" db="EMBL/GenBank/DDBJ databases">
        <title>The genome of the North American firefly Photinus pyralis.</title>
        <authorList>
            <consortium name="Photinus pyralis genome working group"/>
            <person name="Fallon T.R."/>
            <person name="Sander Lower S.E."/>
            <person name="Weng J.-K."/>
        </authorList>
    </citation>
    <scope>NUCLEOTIDE SEQUENCE</scope>
    <source>
        <strain evidence="2">TRF0915ILg1</strain>
        <tissue evidence="2">Whole body</tissue>
    </source>
</reference>
<dbReference type="Pfam" id="PF22936">
    <property type="entry name" value="Pol_BBD"/>
    <property type="match status" value="1"/>
</dbReference>
<evidence type="ECO:0000259" key="1">
    <source>
        <dbReference type="Pfam" id="PF22936"/>
    </source>
</evidence>
<dbReference type="AlphaFoldDB" id="A0A8K0D9F9"/>
<organism evidence="2 3">
    <name type="scientific">Ignelater luminosus</name>
    <name type="common">Cucubano</name>
    <name type="synonym">Pyrophorus luminosus</name>
    <dbReference type="NCBI Taxonomy" id="2038154"/>
    <lineage>
        <taxon>Eukaryota</taxon>
        <taxon>Metazoa</taxon>
        <taxon>Ecdysozoa</taxon>
        <taxon>Arthropoda</taxon>
        <taxon>Hexapoda</taxon>
        <taxon>Insecta</taxon>
        <taxon>Pterygota</taxon>
        <taxon>Neoptera</taxon>
        <taxon>Endopterygota</taxon>
        <taxon>Coleoptera</taxon>
        <taxon>Polyphaga</taxon>
        <taxon>Elateriformia</taxon>
        <taxon>Elateroidea</taxon>
        <taxon>Elateridae</taxon>
        <taxon>Agrypninae</taxon>
        <taxon>Pyrophorini</taxon>
        <taxon>Ignelater</taxon>
    </lineage>
</organism>
<name>A0A8K0D9F9_IGNLU</name>
<keyword evidence="3" id="KW-1185">Reference proteome</keyword>
<dbReference type="EMBL" id="VTPC01004696">
    <property type="protein sequence ID" value="KAF2896860.1"/>
    <property type="molecule type" value="Genomic_DNA"/>
</dbReference>
<protein>
    <recommendedName>
        <fullName evidence="1">Retrovirus-related Pol polyprotein from transposon TNT 1-94-like beta-barrel domain-containing protein</fullName>
    </recommendedName>
</protein>
<dbReference type="InterPro" id="IPR054722">
    <property type="entry name" value="PolX-like_BBD"/>
</dbReference>
<feature type="domain" description="Retrovirus-related Pol polyprotein from transposon TNT 1-94-like beta-barrel" evidence="1">
    <location>
        <begin position="33"/>
        <end position="69"/>
    </location>
</feature>
<proteinExistence type="predicted"/>
<dbReference type="OrthoDB" id="7691805at2759"/>
<gene>
    <name evidence="2" type="ORF">ILUMI_09314</name>
</gene>
<dbReference type="Proteomes" id="UP000801492">
    <property type="component" value="Unassembled WGS sequence"/>
</dbReference>
<accession>A0A8K0D9F9</accession>
<comment type="caution">
    <text evidence="2">The sequence shown here is derived from an EMBL/GenBank/DDBJ whole genome shotgun (WGS) entry which is preliminary data.</text>
</comment>
<evidence type="ECO:0000313" key="2">
    <source>
        <dbReference type="EMBL" id="KAF2896860.1"/>
    </source>
</evidence>
<sequence length="75" mass="8659">MKRRIKIREDTSFSQSAIATEERIRRNFTVFVTRETWNGSINKRVVEDVLYVPELEGDLLSVKRLTGNGLTNTSD</sequence>